<gene>
    <name evidence="3" type="ORF">KZO38_04455</name>
</gene>
<organism evidence="3 4">
    <name type="scientific">Hoylesella nanceiensis</name>
    <dbReference type="NCBI Taxonomy" id="425941"/>
    <lineage>
        <taxon>Bacteria</taxon>
        <taxon>Pseudomonadati</taxon>
        <taxon>Bacteroidota</taxon>
        <taxon>Bacteroidia</taxon>
        <taxon>Bacteroidales</taxon>
        <taxon>Prevotellaceae</taxon>
        <taxon>Hoylesella</taxon>
    </lineage>
</organism>
<dbReference type="PANTHER" id="PTHR47307:SF1">
    <property type="entry name" value="GLUTATHIONE-REGULATED POTASSIUM-EFFLUX SYSTEM ANCILLARY PROTEIN KEFG"/>
    <property type="match status" value="1"/>
</dbReference>
<evidence type="ECO:0000259" key="2">
    <source>
        <dbReference type="Pfam" id="PF02525"/>
    </source>
</evidence>
<protein>
    <submittedName>
        <fullName evidence="3">NAD(P)H-dependent oxidoreductase</fullName>
    </submittedName>
</protein>
<keyword evidence="4" id="KW-1185">Reference proteome</keyword>
<dbReference type="Pfam" id="PF02525">
    <property type="entry name" value="Flavodoxin_2"/>
    <property type="match status" value="1"/>
</dbReference>
<dbReference type="RefSeq" id="WP_219480398.1">
    <property type="nucleotide sequence ID" value="NZ_JAHXCT010000003.1"/>
</dbReference>
<dbReference type="EMBL" id="JAHXCT010000003">
    <property type="protein sequence ID" value="MBW4769010.1"/>
    <property type="molecule type" value="Genomic_DNA"/>
</dbReference>
<comment type="caution">
    <text evidence="3">The sequence shown here is derived from an EMBL/GenBank/DDBJ whole genome shotgun (WGS) entry which is preliminary data.</text>
</comment>
<accession>A0ABS6YBQ9</accession>
<feature type="domain" description="Flavodoxin-like fold" evidence="2">
    <location>
        <begin position="2"/>
        <end position="170"/>
    </location>
</feature>
<evidence type="ECO:0000256" key="1">
    <source>
        <dbReference type="ARBA" id="ARBA00023002"/>
    </source>
</evidence>
<name>A0ABS6YBQ9_9BACT</name>
<evidence type="ECO:0000313" key="3">
    <source>
        <dbReference type="EMBL" id="MBW4769010.1"/>
    </source>
</evidence>
<proteinExistence type="predicted"/>
<dbReference type="PANTHER" id="PTHR47307">
    <property type="entry name" value="GLUTATHIONE-REGULATED POTASSIUM-EFFLUX SYSTEM ANCILLARY PROTEIN KEFG"/>
    <property type="match status" value="1"/>
</dbReference>
<dbReference type="InterPro" id="IPR046980">
    <property type="entry name" value="KefG/KefF"/>
</dbReference>
<dbReference type="Proteomes" id="UP000788426">
    <property type="component" value="Unassembled WGS sequence"/>
</dbReference>
<evidence type="ECO:0000313" key="4">
    <source>
        <dbReference type="Proteomes" id="UP000788426"/>
    </source>
</evidence>
<keyword evidence="1" id="KW-0560">Oxidoreductase</keyword>
<reference evidence="3 4" key="1">
    <citation type="submission" date="2021-07" db="EMBL/GenBank/DDBJ databases">
        <title>Genomic diversity and antimicrobial resistance of Prevotella spp. isolated from chronic lung disease airways.</title>
        <authorList>
            <person name="Webb K.A."/>
            <person name="Olagoke O.S."/>
            <person name="Baird T."/>
            <person name="Neill J."/>
            <person name="Pham A."/>
            <person name="Wells T.J."/>
            <person name="Ramsay K.A."/>
            <person name="Bell S.C."/>
            <person name="Sarovich D.S."/>
            <person name="Price E.P."/>
        </authorList>
    </citation>
    <scope>NUCLEOTIDE SEQUENCE [LARGE SCALE GENOMIC DNA]</scope>
    <source>
        <strain evidence="3 4">SCHI0011.S.12</strain>
    </source>
</reference>
<sequence length="187" mass="20819">MKKVLIVSGHSNIQHDSVVNSLILKQVKQALPQVEIDLLCELYPDFKIDVAAEQAKVLEADIIVFQFPLYWFAKPSILQRWEEEVFLHGFSHGCNGDKLKGKKLIVSFTVGAPGEVYSREGGLGYTLEDLLLPVSRSTAGFVGMTLEPFIYTTGVSYALRSDEAQAKQLEEKALLHAQRLVEAIEKA</sequence>
<dbReference type="InterPro" id="IPR003680">
    <property type="entry name" value="Flavodoxin_fold"/>
</dbReference>